<dbReference type="Pfam" id="PF06985">
    <property type="entry name" value="HET"/>
    <property type="match status" value="1"/>
</dbReference>
<dbReference type="PROSITE" id="PS50088">
    <property type="entry name" value="ANK_REPEAT"/>
    <property type="match status" value="1"/>
</dbReference>
<dbReference type="InterPro" id="IPR002110">
    <property type="entry name" value="Ankyrin_rpt"/>
</dbReference>
<dbReference type="PANTHER" id="PTHR10622:SF10">
    <property type="entry name" value="HET DOMAIN-CONTAINING PROTEIN"/>
    <property type="match status" value="1"/>
</dbReference>
<dbReference type="EMBL" id="MU864940">
    <property type="protein sequence ID" value="KAK4465404.1"/>
    <property type="molecule type" value="Genomic_DNA"/>
</dbReference>
<evidence type="ECO:0000256" key="1">
    <source>
        <dbReference type="PROSITE-ProRule" id="PRU00023"/>
    </source>
</evidence>
<evidence type="ECO:0000256" key="2">
    <source>
        <dbReference type="SAM" id="Coils"/>
    </source>
</evidence>
<reference evidence="6" key="1">
    <citation type="journal article" date="2023" name="Mol. Phylogenet. Evol.">
        <title>Genome-scale phylogeny and comparative genomics of the fungal order Sordariales.</title>
        <authorList>
            <person name="Hensen N."/>
            <person name="Bonometti L."/>
            <person name="Westerberg I."/>
            <person name="Brannstrom I.O."/>
            <person name="Guillou S."/>
            <person name="Cros-Aarteil S."/>
            <person name="Calhoun S."/>
            <person name="Haridas S."/>
            <person name="Kuo A."/>
            <person name="Mondo S."/>
            <person name="Pangilinan J."/>
            <person name="Riley R."/>
            <person name="LaButti K."/>
            <person name="Andreopoulos B."/>
            <person name="Lipzen A."/>
            <person name="Chen C."/>
            <person name="Yan M."/>
            <person name="Daum C."/>
            <person name="Ng V."/>
            <person name="Clum A."/>
            <person name="Steindorff A."/>
            <person name="Ohm R.A."/>
            <person name="Martin F."/>
            <person name="Silar P."/>
            <person name="Natvig D.O."/>
            <person name="Lalanne C."/>
            <person name="Gautier V."/>
            <person name="Ament-Velasquez S.L."/>
            <person name="Kruys A."/>
            <person name="Hutchinson M.I."/>
            <person name="Powell A.J."/>
            <person name="Barry K."/>
            <person name="Miller A.N."/>
            <person name="Grigoriev I.V."/>
            <person name="Debuchy R."/>
            <person name="Gladieux P."/>
            <person name="Hiltunen Thoren M."/>
            <person name="Johannesson H."/>
        </authorList>
    </citation>
    <scope>NUCLEOTIDE SEQUENCE</scope>
    <source>
        <strain evidence="6">PSN324</strain>
    </source>
</reference>
<protein>
    <recommendedName>
        <fullName evidence="8">Heterokaryon incompatibility domain-containing protein</fullName>
    </recommendedName>
</protein>
<keyword evidence="2" id="KW-0175">Coiled coil</keyword>
<evidence type="ECO:0000256" key="3">
    <source>
        <dbReference type="SAM" id="MobiDB-lite"/>
    </source>
</evidence>
<dbReference type="InterPro" id="IPR010730">
    <property type="entry name" value="HET"/>
</dbReference>
<dbReference type="PANTHER" id="PTHR10622">
    <property type="entry name" value="HET DOMAIN-CONTAINING PROTEIN"/>
    <property type="match status" value="1"/>
</dbReference>
<evidence type="ECO:0008006" key="8">
    <source>
        <dbReference type="Google" id="ProtNLM"/>
    </source>
</evidence>
<dbReference type="InterPro" id="IPR036770">
    <property type="entry name" value="Ankyrin_rpt-contain_sf"/>
</dbReference>
<reference evidence="6" key="2">
    <citation type="submission" date="2023-06" db="EMBL/GenBank/DDBJ databases">
        <authorList>
            <consortium name="Lawrence Berkeley National Laboratory"/>
            <person name="Mondo S.J."/>
            <person name="Hensen N."/>
            <person name="Bonometti L."/>
            <person name="Westerberg I."/>
            <person name="Brannstrom I.O."/>
            <person name="Guillou S."/>
            <person name="Cros-Aarteil S."/>
            <person name="Calhoun S."/>
            <person name="Haridas S."/>
            <person name="Kuo A."/>
            <person name="Pangilinan J."/>
            <person name="Riley R."/>
            <person name="Labutti K."/>
            <person name="Andreopoulos B."/>
            <person name="Lipzen A."/>
            <person name="Chen C."/>
            <person name="Yanf M."/>
            <person name="Daum C."/>
            <person name="Ng V."/>
            <person name="Clum A."/>
            <person name="Steindorff A."/>
            <person name="Ohm R."/>
            <person name="Martin F."/>
            <person name="Silar P."/>
            <person name="Natvig D."/>
            <person name="Lalanne C."/>
            <person name="Gautier V."/>
            <person name="Ament-Velasquez S.L."/>
            <person name="Kruys A."/>
            <person name="Hutchinson M.I."/>
            <person name="Powell A.J."/>
            <person name="Barry K."/>
            <person name="Miller A.N."/>
            <person name="Grigoriev I.V."/>
            <person name="Debuchy R."/>
            <person name="Gladieux P."/>
            <person name="Thoren M.H."/>
            <person name="Johannesson H."/>
        </authorList>
    </citation>
    <scope>NUCLEOTIDE SEQUENCE</scope>
    <source>
        <strain evidence="6">PSN324</strain>
    </source>
</reference>
<organism evidence="6 7">
    <name type="scientific">Cladorrhinum samala</name>
    <dbReference type="NCBI Taxonomy" id="585594"/>
    <lineage>
        <taxon>Eukaryota</taxon>
        <taxon>Fungi</taxon>
        <taxon>Dikarya</taxon>
        <taxon>Ascomycota</taxon>
        <taxon>Pezizomycotina</taxon>
        <taxon>Sordariomycetes</taxon>
        <taxon>Sordariomycetidae</taxon>
        <taxon>Sordariales</taxon>
        <taxon>Podosporaceae</taxon>
        <taxon>Cladorrhinum</taxon>
    </lineage>
</organism>
<feature type="region of interest" description="Disordered" evidence="3">
    <location>
        <begin position="877"/>
        <end position="916"/>
    </location>
</feature>
<feature type="region of interest" description="Disordered" evidence="3">
    <location>
        <begin position="790"/>
        <end position="816"/>
    </location>
</feature>
<accession>A0AAV9HZ41</accession>
<evidence type="ECO:0000313" key="7">
    <source>
        <dbReference type="Proteomes" id="UP001321749"/>
    </source>
</evidence>
<dbReference type="Gene3D" id="1.25.40.20">
    <property type="entry name" value="Ankyrin repeat-containing domain"/>
    <property type="match status" value="1"/>
</dbReference>
<feature type="repeat" description="ANK" evidence="1">
    <location>
        <begin position="721"/>
        <end position="753"/>
    </location>
</feature>
<dbReference type="AlphaFoldDB" id="A0AAV9HZ41"/>
<feature type="domain" description="Heterokaryon incompatibility" evidence="4">
    <location>
        <begin position="22"/>
        <end position="110"/>
    </location>
</feature>
<comment type="caution">
    <text evidence="6">The sequence shown here is derived from an EMBL/GenBank/DDBJ whole genome shotgun (WGS) entry which is preliminary data.</text>
</comment>
<dbReference type="Proteomes" id="UP001321749">
    <property type="component" value="Unassembled WGS sequence"/>
</dbReference>
<evidence type="ECO:0000259" key="4">
    <source>
        <dbReference type="Pfam" id="PF06985"/>
    </source>
</evidence>
<dbReference type="Pfam" id="PF26640">
    <property type="entry name" value="DUF8212"/>
    <property type="match status" value="1"/>
</dbReference>
<sequence length="916" mass="103139">MRLINVKTKRLELFYQDPTEPYAILSHTWGREDDELSFLDMQPERLDKCSSGRRSKLDRSCAQADKEGIKYVWIDTCCIDKTNAVELSEAINSMFRWYQKSTICYAYLSDVRRGDPEHIGKSRWFTRGWTLQELLAPRRVSFFDAAWKQLGTRSSLSVVIGKATGIPHHILTGIATTRSCSVAQRMSWASRRTTTRQEDMAYCLLGIFDVTISPIYGEGLERAFGRLQEAIMKQTHDDSILAWSLGTPEVQQQNSASTAPYVSGGVMATSPAAFERCGNLVQRSRGFSETHLQKPPEISGGALAIRMSVDDQRTDDLTFGYLSCGPKSDPSLVAAIPLVRCPQSNATDGDGNAVFLRPRDSHTFYILRPKDMPPPKTILIRNDRSSDNMDPPKDKEYWLYLPPNPYPWGARIDEVYPARTFKEEMAMFRTPKAHDYQVLDPSLATVYLVRFTYFPKFGAPERQLKAHFVLVLQFFSGSAVGKTAPRATLYLDGEEPTPFSVILEMWTGLVCSMTCEIINGHLQSILTVSVALEMMHGQPIWVVNLGEEQLGAQSRPDLLPDWPHIPKQIQKLRNCVGLVQAVRGLGQFEESGKSHTRDVQAAVSHLEGTTQRIHELELQIQQMTAVLATLRIQQGEEIRHCSNVRKVLGDCEFKLDAKFRDLHEMDSRVYGRTVWPIGPLDLERKEKTTHEWQLEQDGVIRYLMNQAPIKTTGGVEIDWVPGITLMMYAAATGDPDFVKHILRYDSNFDARDSKGRSPLDWAVASGITAESFGELIEEWTRSQKAEAVRGVDFQYDRPPLQSEDVEGGPGPEPVRQPLVLKKSKEPTVQPVYQEENTAESIRESSPIRLLGQETNPSQSTAQLTAPSNNTHVARRLPINLRSASSQEEIGGGIDGSRRNRNSRMGNIFGSPWKRTR</sequence>
<name>A0AAV9HZ41_9PEZI</name>
<evidence type="ECO:0000313" key="6">
    <source>
        <dbReference type="EMBL" id="KAK4465404.1"/>
    </source>
</evidence>
<dbReference type="InterPro" id="IPR058525">
    <property type="entry name" value="DUF8212"/>
</dbReference>
<keyword evidence="7" id="KW-1185">Reference proteome</keyword>
<proteinExistence type="predicted"/>
<feature type="domain" description="DUF8212" evidence="5">
    <location>
        <begin position="222"/>
        <end position="259"/>
    </location>
</feature>
<gene>
    <name evidence="6" type="ORF">QBC42DRAFT_18726</name>
</gene>
<dbReference type="SUPFAM" id="SSF48403">
    <property type="entry name" value="Ankyrin repeat"/>
    <property type="match status" value="1"/>
</dbReference>
<keyword evidence="1" id="KW-0040">ANK repeat</keyword>
<feature type="coiled-coil region" evidence="2">
    <location>
        <begin position="606"/>
        <end position="633"/>
    </location>
</feature>
<evidence type="ECO:0000259" key="5">
    <source>
        <dbReference type="Pfam" id="PF26640"/>
    </source>
</evidence>